<organism evidence="3 4">
    <name type="scientific">Streptantibioticus parmotrematis</name>
    <dbReference type="NCBI Taxonomy" id="2873249"/>
    <lineage>
        <taxon>Bacteria</taxon>
        <taxon>Bacillati</taxon>
        <taxon>Actinomycetota</taxon>
        <taxon>Actinomycetes</taxon>
        <taxon>Kitasatosporales</taxon>
        <taxon>Streptomycetaceae</taxon>
        <taxon>Streptantibioticus</taxon>
    </lineage>
</organism>
<dbReference type="SMART" id="SM00710">
    <property type="entry name" value="PbH1"/>
    <property type="match status" value="7"/>
</dbReference>
<feature type="region of interest" description="Disordered" evidence="1">
    <location>
        <begin position="618"/>
        <end position="637"/>
    </location>
</feature>
<dbReference type="SUPFAM" id="SSF50370">
    <property type="entry name" value="Ricin B-like lectins"/>
    <property type="match status" value="1"/>
</dbReference>
<dbReference type="Proteomes" id="UP001198565">
    <property type="component" value="Unassembled WGS sequence"/>
</dbReference>
<dbReference type="InterPro" id="IPR006626">
    <property type="entry name" value="PbH1"/>
</dbReference>
<dbReference type="InterPro" id="IPR012334">
    <property type="entry name" value="Pectin_lyas_fold"/>
</dbReference>
<evidence type="ECO:0000256" key="1">
    <source>
        <dbReference type="SAM" id="MobiDB-lite"/>
    </source>
</evidence>
<gene>
    <name evidence="3" type="ORF">K7472_15935</name>
</gene>
<accession>A0ABS7QT30</accession>
<dbReference type="InterPro" id="IPR000772">
    <property type="entry name" value="Ricin_B_lectin"/>
</dbReference>
<evidence type="ECO:0000313" key="4">
    <source>
        <dbReference type="Proteomes" id="UP001198565"/>
    </source>
</evidence>
<feature type="domain" description="Ricin B lectin" evidence="2">
    <location>
        <begin position="636"/>
        <end position="714"/>
    </location>
</feature>
<comment type="caution">
    <text evidence="3">The sequence shown here is derived from an EMBL/GenBank/DDBJ whole genome shotgun (WGS) entry which is preliminary data.</text>
</comment>
<dbReference type="Pfam" id="PF14200">
    <property type="entry name" value="RicinB_lectin_2"/>
    <property type="match status" value="1"/>
</dbReference>
<keyword evidence="4" id="KW-1185">Reference proteome</keyword>
<dbReference type="PROSITE" id="PS50231">
    <property type="entry name" value="RICIN_B_LECTIN"/>
    <property type="match status" value="1"/>
</dbReference>
<dbReference type="CDD" id="cd00161">
    <property type="entry name" value="beta-trefoil_Ricin-like"/>
    <property type="match status" value="1"/>
</dbReference>
<dbReference type="Gene3D" id="2.80.10.50">
    <property type="match status" value="1"/>
</dbReference>
<protein>
    <submittedName>
        <fullName evidence="3">RICIN domain-containing protein</fullName>
    </submittedName>
</protein>
<evidence type="ECO:0000259" key="2">
    <source>
        <dbReference type="Pfam" id="PF14200"/>
    </source>
</evidence>
<dbReference type="RefSeq" id="WP_222978460.1">
    <property type="nucleotide sequence ID" value="NZ_JAINVZ010000009.1"/>
</dbReference>
<dbReference type="EMBL" id="JAINVZ010000009">
    <property type="protein sequence ID" value="MBY8886345.1"/>
    <property type="molecule type" value="Genomic_DNA"/>
</dbReference>
<dbReference type="InterPro" id="IPR035992">
    <property type="entry name" value="Ricin_B-like_lectins"/>
</dbReference>
<sequence>MDHSQTAHTTGRSGRRKRAGLRGAAAAVLLGTALAGGIAHTALATAPAQESIEAQISHAVASGAHEVTLQPGVYRRSTTLDLGGLDGFTVDAQGVTIVQTALVQALSTGTSDGLTVDGLTINYDPLPFTQGRVVDVAPDGKSWMDVQISQGYPRPGTLPNRVTTFDPQLRLPKSQMLGATVSWQNETTGIARSSDVGPAHVGDIVTFAGGASSGPSYGITADGSDTTFKDVTLNAAPGMGFMNATGDGDTHLEDFHIVPGPPPPGATEKPILTTTWDAIQFQSVKKGPTIENSSIVNAGDDSVSIQGIGSVDIVKTDGSTVWAAFADSDYRVGHTGDRLQRWADGPTATITSLTRETDPAITKLAGSRAASTFRLTLDRPSPWSAGQDVTDIDRMGNGFTFTGNDIDSSGRGFLLKARDGVIENNRIRGANAISVTPEATSDSHAGAGGQLTIKGNTFLSALWSGAGIWNSCEVGAVTFAGGSWSERDFPDVDIENNVFQDIRGLDLDVSDSKDVTVSDNVFQQSQQIAYPRTANRCDIPKTSVVDVRDSDDVAFQGNTIDRIGPYSMQQVAVDPKTTTGVTGLPDGVKVVNPYLALDATKTYTLTDRGSGLLLTAAGSDVGSGATQRPADGSGDQGWRVVPAGGNAVRIRNGASGPFLTAGSGSAVTLEPQSQDSSQLWQLLDTGNGTAKISNVATGDLLDLSGGSSAPGADAVGAQVSGELSQDWQFTAGT</sequence>
<dbReference type="Gene3D" id="2.160.20.10">
    <property type="entry name" value="Single-stranded right-handed beta-helix, Pectin lyase-like"/>
    <property type="match status" value="1"/>
</dbReference>
<proteinExistence type="predicted"/>
<dbReference type="InterPro" id="IPR011050">
    <property type="entry name" value="Pectin_lyase_fold/virulence"/>
</dbReference>
<dbReference type="SUPFAM" id="SSF51126">
    <property type="entry name" value="Pectin lyase-like"/>
    <property type="match status" value="1"/>
</dbReference>
<name>A0ABS7QT30_9ACTN</name>
<reference evidence="3 4" key="1">
    <citation type="submission" date="2021-08" db="EMBL/GenBank/DDBJ databases">
        <title>Streptomyces sp. PTM05 isolated from lichen.</title>
        <authorList>
            <person name="Somphong A."/>
            <person name="Phongsopitanun W."/>
            <person name="Tanasupawat S."/>
        </authorList>
    </citation>
    <scope>NUCLEOTIDE SEQUENCE [LARGE SCALE GENOMIC DNA]</scope>
    <source>
        <strain evidence="3 4">Ptm05</strain>
    </source>
</reference>
<evidence type="ECO:0000313" key="3">
    <source>
        <dbReference type="EMBL" id="MBY8886345.1"/>
    </source>
</evidence>